<evidence type="ECO:0000313" key="14">
    <source>
        <dbReference type="EMBL" id="TNJ62258.1"/>
    </source>
</evidence>
<keyword evidence="15" id="KW-1185">Reference proteome</keyword>
<evidence type="ECO:0000256" key="4">
    <source>
        <dbReference type="ARBA" id="ARBA00022723"/>
    </source>
</evidence>
<protein>
    <recommendedName>
        <fullName evidence="16">Copper resistance protein CopC</fullName>
    </recommendedName>
</protein>
<feature type="compositionally biased region" description="Polar residues" evidence="9">
    <location>
        <begin position="151"/>
        <end position="171"/>
    </location>
</feature>
<dbReference type="InterPro" id="IPR008457">
    <property type="entry name" value="Cu-R_CopD_dom"/>
</dbReference>
<dbReference type="InterPro" id="IPR014756">
    <property type="entry name" value="Ig_E-set"/>
</dbReference>
<sequence length="735" mass="78915">MNACKPSWISLLRCTLVVLLIVCGMASPANAHANLERSTPLQDAELKESPGEIRIQFTENIDPKLSTIALENEKGAKVAGELRSEKGNVLIYKIGKLDNGIYKVKWQVLSVDTHATEGSYRFSINTPMEKSRSSETISLDGDPRTPGKADTGTTDSQIPAATAIPSSAQRQQTDDHSSQEAHEPGTASEAEPHAEGGAPLTKPVATAPTTSSAAPSVSRAESAAEVAETAEAIQPSASESVRESPADSNGRTALVEPMPVKQPSTDSPIIKSSPVVGTTDSTVESHDHGHDHGGGSHEPIDWRSFVGHALRIADVLAVVALTGFLFFRDAVWGRNRGTAPPPFSERNEKKLALLAALILLAAGIAQVWLLAERLSESGMYPLGERARMIVASTLFGASAWLRPVAALLIFMLAFAPERDRRWAGWLKAIAACGLIVTFPLTGHAFAGESGKWTAVFSHTLHMLASALWFGGLTGLFAATFAAWERAAIWMELDALITRFSAFALPLIGIVTASGVWLTVIRLEGWTDLTNSGYGRLVLVKSGLLFVVLVIAVFHRLRFMPRIRSAISGSSAVERTKALRGFVLGVRAEIVLAAALFVLAGMLTTTAPPADGVGADPVYWHEMGEKAHMSLRISSEGNDRQSVRLDVWLPSGVGAPAGTELRLQTEADEQPAISLQVPLSFVVGGPDPYGYEGFHKYTYEAAGNFMKAGVERWDIKVHFTDSLNQTFTYSKNVALR</sequence>
<evidence type="ECO:0000256" key="3">
    <source>
        <dbReference type="ARBA" id="ARBA00022692"/>
    </source>
</evidence>
<reference evidence="14 15" key="1">
    <citation type="submission" date="2019-05" db="EMBL/GenBank/DDBJ databases">
        <title>We sequenced the genome of Paenibacillus hemerocallicola KCTC 33185 for further insight into its adaptation and study the phylogeny of Paenibacillus.</title>
        <authorList>
            <person name="Narsing Rao M.P."/>
        </authorList>
    </citation>
    <scope>NUCLEOTIDE SEQUENCE [LARGE SCALE GENOMIC DNA]</scope>
    <source>
        <strain evidence="14 15">KCTC 33185</strain>
    </source>
</reference>
<feature type="compositionally biased region" description="Low complexity" evidence="9">
    <location>
        <begin position="203"/>
        <end position="232"/>
    </location>
</feature>
<dbReference type="GO" id="GO:0005507">
    <property type="term" value="F:copper ion binding"/>
    <property type="evidence" value="ECO:0007669"/>
    <property type="project" value="InterPro"/>
</dbReference>
<dbReference type="GO" id="GO:0005886">
    <property type="term" value="C:plasma membrane"/>
    <property type="evidence" value="ECO:0007669"/>
    <property type="project" value="UniProtKB-SubCell"/>
</dbReference>
<feature type="transmembrane region" description="Helical" evidence="10">
    <location>
        <begin position="537"/>
        <end position="556"/>
    </location>
</feature>
<feature type="transmembrane region" description="Helical" evidence="10">
    <location>
        <begin position="351"/>
        <end position="369"/>
    </location>
</feature>
<dbReference type="GO" id="GO:0046688">
    <property type="term" value="P:response to copper ion"/>
    <property type="evidence" value="ECO:0007669"/>
    <property type="project" value="InterPro"/>
</dbReference>
<dbReference type="AlphaFoldDB" id="A0A5C4SZI5"/>
<gene>
    <name evidence="14" type="ORF">FE784_31755</name>
</gene>
<evidence type="ECO:0000256" key="9">
    <source>
        <dbReference type="SAM" id="MobiDB-lite"/>
    </source>
</evidence>
<feature type="signal peptide" evidence="11">
    <location>
        <begin position="1"/>
        <end position="31"/>
    </location>
</feature>
<dbReference type="InterPro" id="IPR014755">
    <property type="entry name" value="Cu-Rt/internalin_Ig-like"/>
</dbReference>
<keyword evidence="4" id="KW-0479">Metal-binding</keyword>
<dbReference type="RefSeq" id="WP_139606287.1">
    <property type="nucleotide sequence ID" value="NZ_VDCQ01000063.1"/>
</dbReference>
<name>A0A5C4SZI5_9BACL</name>
<dbReference type="PANTHER" id="PTHR34820">
    <property type="entry name" value="INNER MEMBRANE PROTEIN YEBZ"/>
    <property type="match status" value="1"/>
</dbReference>
<feature type="transmembrane region" description="Helical" evidence="10">
    <location>
        <begin position="305"/>
        <end position="327"/>
    </location>
</feature>
<comment type="subcellular location">
    <subcellularLocation>
        <location evidence="1">Cell membrane</location>
        <topology evidence="1">Multi-pass membrane protein</topology>
    </subcellularLocation>
</comment>
<dbReference type="Gene3D" id="2.60.40.1220">
    <property type="match status" value="1"/>
</dbReference>
<keyword evidence="8 10" id="KW-0472">Membrane</keyword>
<dbReference type="Proteomes" id="UP000307943">
    <property type="component" value="Unassembled WGS sequence"/>
</dbReference>
<feature type="transmembrane region" description="Helical" evidence="10">
    <location>
        <begin position="389"/>
        <end position="413"/>
    </location>
</feature>
<evidence type="ECO:0000256" key="7">
    <source>
        <dbReference type="ARBA" id="ARBA00023008"/>
    </source>
</evidence>
<evidence type="ECO:0000256" key="8">
    <source>
        <dbReference type="ARBA" id="ARBA00023136"/>
    </source>
</evidence>
<feature type="compositionally biased region" description="Basic and acidic residues" evidence="9">
    <location>
        <begin position="283"/>
        <end position="296"/>
    </location>
</feature>
<keyword evidence="5 11" id="KW-0732">Signal</keyword>
<dbReference type="OrthoDB" id="2353937at2"/>
<evidence type="ECO:0000256" key="1">
    <source>
        <dbReference type="ARBA" id="ARBA00004651"/>
    </source>
</evidence>
<evidence type="ECO:0000313" key="15">
    <source>
        <dbReference type="Proteomes" id="UP000307943"/>
    </source>
</evidence>
<keyword evidence="7" id="KW-0186">Copper</keyword>
<keyword evidence="3 10" id="KW-0812">Transmembrane</keyword>
<dbReference type="PANTHER" id="PTHR34820:SF4">
    <property type="entry name" value="INNER MEMBRANE PROTEIN YEBZ"/>
    <property type="match status" value="1"/>
</dbReference>
<feature type="transmembrane region" description="Helical" evidence="10">
    <location>
        <begin position="466"/>
        <end position="483"/>
    </location>
</feature>
<evidence type="ECO:0000256" key="11">
    <source>
        <dbReference type="SAM" id="SignalP"/>
    </source>
</evidence>
<dbReference type="SUPFAM" id="SSF81296">
    <property type="entry name" value="E set domains"/>
    <property type="match status" value="1"/>
</dbReference>
<dbReference type="Pfam" id="PF05425">
    <property type="entry name" value="CopD"/>
    <property type="match status" value="1"/>
</dbReference>
<feature type="region of interest" description="Disordered" evidence="9">
    <location>
        <begin position="126"/>
        <end position="296"/>
    </location>
</feature>
<feature type="transmembrane region" description="Helical" evidence="10">
    <location>
        <begin position="495"/>
        <end position="517"/>
    </location>
</feature>
<evidence type="ECO:0000259" key="13">
    <source>
        <dbReference type="Pfam" id="PF05425"/>
    </source>
</evidence>
<keyword evidence="6 10" id="KW-1133">Transmembrane helix</keyword>
<evidence type="ECO:0000256" key="6">
    <source>
        <dbReference type="ARBA" id="ARBA00022989"/>
    </source>
</evidence>
<evidence type="ECO:0008006" key="16">
    <source>
        <dbReference type="Google" id="ProtNLM"/>
    </source>
</evidence>
<feature type="domain" description="Copper resistance protein D" evidence="13">
    <location>
        <begin position="495"/>
        <end position="602"/>
    </location>
</feature>
<dbReference type="InterPro" id="IPR007348">
    <property type="entry name" value="CopC_dom"/>
</dbReference>
<feature type="transmembrane region" description="Helical" evidence="10">
    <location>
        <begin position="577"/>
        <end position="602"/>
    </location>
</feature>
<feature type="chain" id="PRO_5023019854" description="Copper resistance protein CopC" evidence="11">
    <location>
        <begin position="32"/>
        <end position="735"/>
    </location>
</feature>
<evidence type="ECO:0000256" key="10">
    <source>
        <dbReference type="SAM" id="Phobius"/>
    </source>
</evidence>
<organism evidence="14 15">
    <name type="scientific">Paenibacillus hemerocallicola</name>
    <dbReference type="NCBI Taxonomy" id="1172614"/>
    <lineage>
        <taxon>Bacteria</taxon>
        <taxon>Bacillati</taxon>
        <taxon>Bacillota</taxon>
        <taxon>Bacilli</taxon>
        <taxon>Bacillales</taxon>
        <taxon>Paenibacillaceae</taxon>
        <taxon>Paenibacillus</taxon>
    </lineage>
</organism>
<feature type="domain" description="CopC" evidence="12">
    <location>
        <begin position="32"/>
        <end position="124"/>
    </location>
</feature>
<dbReference type="InterPro" id="IPR032694">
    <property type="entry name" value="CopC/D"/>
</dbReference>
<comment type="caution">
    <text evidence="14">The sequence shown here is derived from an EMBL/GenBank/DDBJ whole genome shotgun (WGS) entry which is preliminary data.</text>
</comment>
<feature type="compositionally biased region" description="Basic and acidic residues" evidence="9">
    <location>
        <begin position="172"/>
        <end position="183"/>
    </location>
</feature>
<dbReference type="GO" id="GO:0006825">
    <property type="term" value="P:copper ion transport"/>
    <property type="evidence" value="ECO:0007669"/>
    <property type="project" value="InterPro"/>
</dbReference>
<accession>A0A5C4SZI5</accession>
<dbReference type="EMBL" id="VDCQ01000063">
    <property type="protein sequence ID" value="TNJ62258.1"/>
    <property type="molecule type" value="Genomic_DNA"/>
</dbReference>
<evidence type="ECO:0000259" key="12">
    <source>
        <dbReference type="Pfam" id="PF04234"/>
    </source>
</evidence>
<evidence type="ECO:0000256" key="2">
    <source>
        <dbReference type="ARBA" id="ARBA00022475"/>
    </source>
</evidence>
<keyword evidence="2" id="KW-1003">Cell membrane</keyword>
<evidence type="ECO:0000256" key="5">
    <source>
        <dbReference type="ARBA" id="ARBA00022729"/>
    </source>
</evidence>
<feature type="transmembrane region" description="Helical" evidence="10">
    <location>
        <begin position="425"/>
        <end position="446"/>
    </location>
</feature>
<proteinExistence type="predicted"/>
<dbReference type="GO" id="GO:0042597">
    <property type="term" value="C:periplasmic space"/>
    <property type="evidence" value="ECO:0007669"/>
    <property type="project" value="InterPro"/>
</dbReference>
<dbReference type="Pfam" id="PF04234">
    <property type="entry name" value="CopC"/>
    <property type="match status" value="1"/>
</dbReference>